<protein>
    <submittedName>
        <fullName evidence="3">Bis(5'-nucleosyl)-tetraphosphatase, symmetrical</fullName>
    </submittedName>
</protein>
<dbReference type="Proteomes" id="UP001423409">
    <property type="component" value="Unassembled WGS sequence"/>
</dbReference>
<evidence type="ECO:0000256" key="1">
    <source>
        <dbReference type="SAM" id="MobiDB-lite"/>
    </source>
</evidence>
<dbReference type="EMBL" id="BAABQU010000001">
    <property type="protein sequence ID" value="GAA5438640.1"/>
    <property type="molecule type" value="Genomic_DNA"/>
</dbReference>
<reference evidence="3 4" key="1">
    <citation type="submission" date="2024-02" db="EMBL/GenBank/DDBJ databases">
        <title>Deinococcus caeni NBRC 101312.</title>
        <authorList>
            <person name="Ichikawa N."/>
            <person name="Katano-Makiyama Y."/>
            <person name="Hidaka K."/>
        </authorList>
    </citation>
    <scope>NUCLEOTIDE SEQUENCE [LARGE SCALE GENOMIC DNA]</scope>
    <source>
        <strain evidence="3 4">NBRC 101312</strain>
    </source>
</reference>
<feature type="domain" description="Calcineurin-like phosphoesterase" evidence="2">
    <location>
        <begin position="170"/>
        <end position="358"/>
    </location>
</feature>
<dbReference type="RefSeq" id="WP_425557583.1">
    <property type="nucleotide sequence ID" value="NZ_BAABQU010000001.1"/>
</dbReference>
<organism evidence="3 4">
    <name type="scientific">Deinococcus caeni</name>
    <dbReference type="NCBI Taxonomy" id="569127"/>
    <lineage>
        <taxon>Bacteria</taxon>
        <taxon>Thermotogati</taxon>
        <taxon>Deinococcota</taxon>
        <taxon>Deinococci</taxon>
        <taxon>Deinococcales</taxon>
        <taxon>Deinococcaceae</taxon>
        <taxon>Deinococcus</taxon>
    </lineage>
</organism>
<evidence type="ECO:0000313" key="3">
    <source>
        <dbReference type="EMBL" id="GAA5438640.1"/>
    </source>
</evidence>
<evidence type="ECO:0000313" key="4">
    <source>
        <dbReference type="Proteomes" id="UP001423409"/>
    </source>
</evidence>
<dbReference type="InterPro" id="IPR041780">
    <property type="entry name" value="MPP_PrpE-like"/>
</dbReference>
<dbReference type="Gene3D" id="3.40.50.300">
    <property type="entry name" value="P-loop containing nucleotide triphosphate hydrolases"/>
    <property type="match status" value="1"/>
</dbReference>
<name>A0ABP9U859_9DEIO</name>
<dbReference type="PANTHER" id="PTHR42850:SF7">
    <property type="entry name" value="BIS(5'-NUCLEOSYL)-TETRAPHOSPHATASE PRPE [ASYMMETRICAL]"/>
    <property type="match status" value="1"/>
</dbReference>
<dbReference type="Pfam" id="PF00149">
    <property type="entry name" value="Metallophos"/>
    <property type="match status" value="1"/>
</dbReference>
<dbReference type="InterPro" id="IPR027417">
    <property type="entry name" value="P-loop_NTPase"/>
</dbReference>
<dbReference type="InterPro" id="IPR050126">
    <property type="entry name" value="Ap4A_hydrolase"/>
</dbReference>
<dbReference type="SUPFAM" id="SSF52540">
    <property type="entry name" value="P-loop containing nucleoside triphosphate hydrolases"/>
    <property type="match status" value="1"/>
</dbReference>
<evidence type="ECO:0000259" key="2">
    <source>
        <dbReference type="Pfam" id="PF00149"/>
    </source>
</evidence>
<accession>A0ABP9U859</accession>
<feature type="region of interest" description="Disordered" evidence="1">
    <location>
        <begin position="400"/>
        <end position="422"/>
    </location>
</feature>
<sequence length="422" mass="44467">MRGVSAEPALTELTVPALSLVVLIGAHGAGKSTFAARHFAPEEVFAQADYPDVPSLLAAAGERLAAGGLAVLDGLFVRPVDRVPVTGLARAHDVKPVPVVLDLPRAVLEARTAAPADVVAAQVAELRRTRRGLHAEGFRNEQVLFSDEQARTLPLRRTLLRGDRRDLTGPFDVIGDVHGCLPELRDLLRELGYDLTGDGARHPQGRTAVFVGDLVDRGPDSLGVLRLVMGMVAGGAALCVPGNHDEKLCRALAGKAVKPMHGLDVTLAQLEQAGPDVQAQVRSFIEGLPTQLVLDGGALIVAHAGLPAHYHGRGGGRVRSFALYGDVNGQRDELGLPVRRDWAADYHGAALVVYGHTPHAAPRWKGHTVNVDTGCAFGGHLSALRYPERTTLSVPARAVYAPPPRPLPVPEGESGSQAAGSG</sequence>
<dbReference type="InterPro" id="IPR004843">
    <property type="entry name" value="Calcineurin-like_PHP"/>
</dbReference>
<dbReference type="PANTHER" id="PTHR42850">
    <property type="entry name" value="METALLOPHOSPHOESTERASE"/>
    <property type="match status" value="1"/>
</dbReference>
<feature type="compositionally biased region" description="Low complexity" evidence="1">
    <location>
        <begin position="410"/>
        <end position="422"/>
    </location>
</feature>
<keyword evidence="4" id="KW-1185">Reference proteome</keyword>
<gene>
    <name evidence="3" type="primary">apaH_1</name>
    <name evidence="3" type="ORF">Dcae01_00129</name>
</gene>
<proteinExistence type="predicted"/>
<dbReference type="InterPro" id="IPR029052">
    <property type="entry name" value="Metallo-depent_PP-like"/>
</dbReference>
<dbReference type="SUPFAM" id="SSF56300">
    <property type="entry name" value="Metallo-dependent phosphatases"/>
    <property type="match status" value="1"/>
</dbReference>
<dbReference type="CDD" id="cd07423">
    <property type="entry name" value="MPP_Prp_like"/>
    <property type="match status" value="1"/>
</dbReference>
<dbReference type="Gene3D" id="3.60.21.10">
    <property type="match status" value="1"/>
</dbReference>
<comment type="caution">
    <text evidence="3">The sequence shown here is derived from an EMBL/GenBank/DDBJ whole genome shotgun (WGS) entry which is preliminary data.</text>
</comment>